<dbReference type="GeneID" id="63722830"/>
<dbReference type="SUPFAM" id="SSF51735">
    <property type="entry name" value="NAD(P)-binding Rossmann-fold domains"/>
    <property type="match status" value="1"/>
</dbReference>
<dbReference type="PANTHER" id="PTHR14097">
    <property type="entry name" value="OXIDOREDUCTASE HTATIP2"/>
    <property type="match status" value="1"/>
</dbReference>
<dbReference type="VEuPathDB" id="FungiDB:ASPVEDRAFT_136694"/>
<dbReference type="InterPro" id="IPR036291">
    <property type="entry name" value="NAD(P)-bd_dom_sf"/>
</dbReference>
<dbReference type="AlphaFoldDB" id="A0A1L9PU39"/>
<evidence type="ECO:0000313" key="2">
    <source>
        <dbReference type="Proteomes" id="UP000184073"/>
    </source>
</evidence>
<dbReference type="Proteomes" id="UP000184073">
    <property type="component" value="Unassembled WGS sequence"/>
</dbReference>
<dbReference type="Gene3D" id="3.40.50.720">
    <property type="entry name" value="NAD(P)-binding Rossmann-like Domain"/>
    <property type="match status" value="1"/>
</dbReference>
<name>A0A1L9PU39_ASPVE</name>
<dbReference type="EMBL" id="KV878132">
    <property type="protein sequence ID" value="OJJ05054.1"/>
    <property type="molecule type" value="Genomic_DNA"/>
</dbReference>
<gene>
    <name evidence="1" type="ORF">ASPVEDRAFT_136694</name>
</gene>
<proteinExistence type="predicted"/>
<keyword evidence="2" id="KW-1185">Reference proteome</keyword>
<dbReference type="STRING" id="1036611.A0A1L9PU39"/>
<reference evidence="2" key="1">
    <citation type="journal article" date="2017" name="Genome Biol.">
        <title>Comparative genomics reveals high biological diversity and specific adaptations in the industrially and medically important fungal genus Aspergillus.</title>
        <authorList>
            <person name="de Vries R.P."/>
            <person name="Riley R."/>
            <person name="Wiebenga A."/>
            <person name="Aguilar-Osorio G."/>
            <person name="Amillis S."/>
            <person name="Uchima C.A."/>
            <person name="Anderluh G."/>
            <person name="Asadollahi M."/>
            <person name="Askin M."/>
            <person name="Barry K."/>
            <person name="Battaglia E."/>
            <person name="Bayram O."/>
            <person name="Benocci T."/>
            <person name="Braus-Stromeyer S.A."/>
            <person name="Caldana C."/>
            <person name="Canovas D."/>
            <person name="Cerqueira G.C."/>
            <person name="Chen F."/>
            <person name="Chen W."/>
            <person name="Choi C."/>
            <person name="Clum A."/>
            <person name="Dos Santos R.A."/>
            <person name="Damasio A.R."/>
            <person name="Diallinas G."/>
            <person name="Emri T."/>
            <person name="Fekete E."/>
            <person name="Flipphi M."/>
            <person name="Freyberg S."/>
            <person name="Gallo A."/>
            <person name="Gournas C."/>
            <person name="Habgood R."/>
            <person name="Hainaut M."/>
            <person name="Harispe M.L."/>
            <person name="Henrissat B."/>
            <person name="Hilden K.S."/>
            <person name="Hope R."/>
            <person name="Hossain A."/>
            <person name="Karabika E."/>
            <person name="Karaffa L."/>
            <person name="Karanyi Z."/>
            <person name="Krasevec N."/>
            <person name="Kuo A."/>
            <person name="Kusch H."/>
            <person name="LaButti K."/>
            <person name="Lagendijk E.L."/>
            <person name="Lapidus A."/>
            <person name="Levasseur A."/>
            <person name="Lindquist E."/>
            <person name="Lipzen A."/>
            <person name="Logrieco A.F."/>
            <person name="MacCabe A."/>
            <person name="Maekelae M.R."/>
            <person name="Malavazi I."/>
            <person name="Melin P."/>
            <person name="Meyer V."/>
            <person name="Mielnichuk N."/>
            <person name="Miskei M."/>
            <person name="Molnar A.P."/>
            <person name="Mule G."/>
            <person name="Ngan C.Y."/>
            <person name="Orejas M."/>
            <person name="Orosz E."/>
            <person name="Ouedraogo J.P."/>
            <person name="Overkamp K.M."/>
            <person name="Park H.-S."/>
            <person name="Perrone G."/>
            <person name="Piumi F."/>
            <person name="Punt P.J."/>
            <person name="Ram A.F."/>
            <person name="Ramon A."/>
            <person name="Rauscher S."/>
            <person name="Record E."/>
            <person name="Riano-Pachon D.M."/>
            <person name="Robert V."/>
            <person name="Roehrig J."/>
            <person name="Ruller R."/>
            <person name="Salamov A."/>
            <person name="Salih N.S."/>
            <person name="Samson R.A."/>
            <person name="Sandor E."/>
            <person name="Sanguinetti M."/>
            <person name="Schuetze T."/>
            <person name="Sepcic K."/>
            <person name="Shelest E."/>
            <person name="Sherlock G."/>
            <person name="Sophianopoulou V."/>
            <person name="Squina F.M."/>
            <person name="Sun H."/>
            <person name="Susca A."/>
            <person name="Todd R.B."/>
            <person name="Tsang A."/>
            <person name="Unkles S.E."/>
            <person name="van de Wiele N."/>
            <person name="van Rossen-Uffink D."/>
            <person name="Oliveira J.V."/>
            <person name="Vesth T.C."/>
            <person name="Visser J."/>
            <person name="Yu J.-H."/>
            <person name="Zhou M."/>
            <person name="Andersen M.R."/>
            <person name="Archer D.B."/>
            <person name="Baker S.E."/>
            <person name="Benoit I."/>
            <person name="Brakhage A.A."/>
            <person name="Braus G.H."/>
            <person name="Fischer R."/>
            <person name="Frisvad J.C."/>
            <person name="Goldman G.H."/>
            <person name="Houbraken J."/>
            <person name="Oakley B."/>
            <person name="Pocsi I."/>
            <person name="Scazzocchio C."/>
            <person name="Seiboth B."/>
            <person name="vanKuyk P.A."/>
            <person name="Wortman J."/>
            <person name="Dyer P.S."/>
            <person name="Grigoriev I.V."/>
        </authorList>
    </citation>
    <scope>NUCLEOTIDE SEQUENCE [LARGE SCALE GENOMIC DNA]</scope>
    <source>
        <strain evidence="2">CBS 583.65</strain>
    </source>
</reference>
<dbReference type="RefSeq" id="XP_040670816.1">
    <property type="nucleotide sequence ID" value="XM_040807319.1"/>
</dbReference>
<protein>
    <recommendedName>
        <fullName evidence="3">NAD(P)-binding domain-containing protein</fullName>
    </recommendedName>
</protein>
<dbReference type="PANTHER" id="PTHR14097:SF9">
    <property type="entry name" value="EPIMERASE, PUTATIVE (AFU_ORTHOLOGUE AFUA_8G07320)-RELATED"/>
    <property type="match status" value="1"/>
</dbReference>
<sequence length="222" mass="24751">MKVIIAGATGYIGQEILTQCIAHPSITSIVALTRRDLDIKSDKLRTYLMKDEDFLSYSDPKLRDELKNAGACLWSIGLRPSQAGNDERTRVISVDYPAAAAANMAEIASTSAPGGKLRFVYISGSGVERDQNKSLWWMGNFRRLRGESENVLLRHAEANPDAFEAYIMRPSLVPSTQGTIRDRVWSMFPSVRMDLLARAMVDIALNGNKETTIENQTINEWP</sequence>
<organism evidence="1 2">
    <name type="scientific">Aspergillus versicolor CBS 583.65</name>
    <dbReference type="NCBI Taxonomy" id="1036611"/>
    <lineage>
        <taxon>Eukaryota</taxon>
        <taxon>Fungi</taxon>
        <taxon>Dikarya</taxon>
        <taxon>Ascomycota</taxon>
        <taxon>Pezizomycotina</taxon>
        <taxon>Eurotiomycetes</taxon>
        <taxon>Eurotiomycetidae</taxon>
        <taxon>Eurotiales</taxon>
        <taxon>Aspergillaceae</taxon>
        <taxon>Aspergillus</taxon>
        <taxon>Aspergillus subgen. Nidulantes</taxon>
    </lineage>
</organism>
<dbReference type="OrthoDB" id="3535423at2759"/>
<evidence type="ECO:0008006" key="3">
    <source>
        <dbReference type="Google" id="ProtNLM"/>
    </source>
</evidence>
<evidence type="ECO:0000313" key="1">
    <source>
        <dbReference type="EMBL" id="OJJ05054.1"/>
    </source>
</evidence>
<accession>A0A1L9PU39</accession>